<evidence type="ECO:0000256" key="1">
    <source>
        <dbReference type="ARBA" id="ARBA00002919"/>
    </source>
</evidence>
<dbReference type="RefSeq" id="WP_038025471.1">
    <property type="nucleotide sequence ID" value="NZ_JPVU01000033.1"/>
</dbReference>
<evidence type="ECO:0000256" key="5">
    <source>
        <dbReference type="ARBA" id="ARBA00019465"/>
    </source>
</evidence>
<dbReference type="PANTHER" id="PTHR43765">
    <property type="entry name" value="2-DEHYDROPANTOATE 2-REDUCTASE-RELATED"/>
    <property type="match status" value="1"/>
</dbReference>
<evidence type="ECO:0000256" key="4">
    <source>
        <dbReference type="ARBA" id="ARBA00013014"/>
    </source>
</evidence>
<evidence type="ECO:0000313" key="14">
    <source>
        <dbReference type="EMBL" id="KFN93495.1"/>
    </source>
</evidence>
<dbReference type="InterPro" id="IPR036291">
    <property type="entry name" value="NAD(P)-bd_dom_sf"/>
</dbReference>
<comment type="similarity">
    <text evidence="3 11">Belongs to the ketopantoate reductase family.</text>
</comment>
<dbReference type="Pfam" id="PF02558">
    <property type="entry name" value="ApbA"/>
    <property type="match status" value="1"/>
</dbReference>
<evidence type="ECO:0000256" key="9">
    <source>
        <dbReference type="ARBA" id="ARBA00032024"/>
    </source>
</evidence>
<comment type="catalytic activity">
    <reaction evidence="10 11">
        <text>(R)-pantoate + NADP(+) = 2-dehydropantoate + NADPH + H(+)</text>
        <dbReference type="Rhea" id="RHEA:16233"/>
        <dbReference type="ChEBI" id="CHEBI:11561"/>
        <dbReference type="ChEBI" id="CHEBI:15378"/>
        <dbReference type="ChEBI" id="CHEBI:15980"/>
        <dbReference type="ChEBI" id="CHEBI:57783"/>
        <dbReference type="ChEBI" id="CHEBI:58349"/>
        <dbReference type="EC" id="1.1.1.169"/>
    </reaction>
</comment>
<dbReference type="Proteomes" id="UP000029380">
    <property type="component" value="Unassembled WGS sequence"/>
</dbReference>
<reference evidence="14 15" key="1">
    <citation type="submission" date="2014-08" db="EMBL/GenBank/DDBJ databases">
        <title>Genome sequence of Tetragenococcus muriaticus.</title>
        <authorList>
            <person name="Chuea-nongthon C."/>
            <person name="Rodtong S."/>
            <person name="Yongsawatdigul J."/>
            <person name="Steele J.L."/>
            <person name="Liu X.-y."/>
            <person name="Speers J."/>
            <person name="Glasner J.D."/>
            <person name="Neeno-Eckwall E.C."/>
        </authorList>
    </citation>
    <scope>NUCLEOTIDE SEQUENCE [LARGE SCALE GENOMIC DNA]</scope>
    <source>
        <strain evidence="14 15">PMC-11-5</strain>
    </source>
</reference>
<proteinExistence type="inferred from homology"/>
<dbReference type="GO" id="GO:0050661">
    <property type="term" value="F:NADP binding"/>
    <property type="evidence" value="ECO:0007669"/>
    <property type="project" value="TreeGrafter"/>
</dbReference>
<evidence type="ECO:0000256" key="10">
    <source>
        <dbReference type="ARBA" id="ARBA00048793"/>
    </source>
</evidence>
<dbReference type="NCBIfam" id="TIGR00745">
    <property type="entry name" value="apbA_panE"/>
    <property type="match status" value="1"/>
</dbReference>
<keyword evidence="8 11" id="KW-0560">Oxidoreductase</keyword>
<dbReference type="PATRIC" id="fig|1302649.3.peg.351"/>
<evidence type="ECO:0000256" key="6">
    <source>
        <dbReference type="ARBA" id="ARBA00022655"/>
    </source>
</evidence>
<gene>
    <name evidence="14" type="ORF">TMUPMC115_0351</name>
</gene>
<evidence type="ECO:0000259" key="13">
    <source>
        <dbReference type="Pfam" id="PF08546"/>
    </source>
</evidence>
<dbReference type="InterPro" id="IPR013328">
    <property type="entry name" value="6PGD_dom2"/>
</dbReference>
<evidence type="ECO:0000256" key="8">
    <source>
        <dbReference type="ARBA" id="ARBA00023002"/>
    </source>
</evidence>
<dbReference type="EC" id="1.1.1.169" evidence="4 11"/>
<evidence type="ECO:0000256" key="2">
    <source>
        <dbReference type="ARBA" id="ARBA00004994"/>
    </source>
</evidence>
<keyword evidence="7 11" id="KW-0521">NADP</keyword>
<dbReference type="GO" id="GO:0015940">
    <property type="term" value="P:pantothenate biosynthetic process"/>
    <property type="evidence" value="ECO:0007669"/>
    <property type="project" value="UniProtKB-UniPathway"/>
</dbReference>
<dbReference type="OrthoDB" id="9800163at2"/>
<comment type="caution">
    <text evidence="14">The sequence shown here is derived from an EMBL/GenBank/DDBJ whole genome shotgun (WGS) entry which is preliminary data.</text>
</comment>
<evidence type="ECO:0000313" key="15">
    <source>
        <dbReference type="Proteomes" id="UP000029380"/>
    </source>
</evidence>
<evidence type="ECO:0000256" key="7">
    <source>
        <dbReference type="ARBA" id="ARBA00022857"/>
    </source>
</evidence>
<sequence length="312" mass="33998">MKIAIAGAGAMGSRFGLMLKQGGNDVLLIDGWQEHINAIKENGLKANYNGEEITVKVPIVNQNEVPTGEQFDLIILFTKAMQLEKMLQDVKPLIADHTEVLCLLNGIGHEDVIEKFVPMEKIFIGNTMWTAGLEGPGKAKLFGSGSVELQNLGIGQEESAKKLAETLSASGLNAKYSDNIHYSIYRKACVNGTMNGLCTILDVNMAGLGATKPAHDMVVTIVNEFAAVAAKENVNLDIPEVIEYVETCFDPTTIGMHFPSMHQDLIKNNRLTEIDYINGAISRKGKKYGAVTPYCDFLTQLVHSKEEILGAK</sequence>
<name>A0A091C9H6_9ENTE</name>
<dbReference type="UniPathway" id="UPA00028">
    <property type="reaction ID" value="UER00004"/>
</dbReference>
<dbReference type="Gene3D" id="1.10.1040.10">
    <property type="entry name" value="N-(1-d-carboxylethyl)-l-norvaline Dehydrogenase, domain 2"/>
    <property type="match status" value="1"/>
</dbReference>
<dbReference type="Pfam" id="PF08546">
    <property type="entry name" value="ApbA_C"/>
    <property type="match status" value="1"/>
</dbReference>
<dbReference type="SUPFAM" id="SSF51735">
    <property type="entry name" value="NAD(P)-binding Rossmann-fold domains"/>
    <property type="match status" value="1"/>
</dbReference>
<dbReference type="EMBL" id="JPVU01000033">
    <property type="protein sequence ID" value="KFN93495.1"/>
    <property type="molecule type" value="Genomic_DNA"/>
</dbReference>
<dbReference type="SUPFAM" id="SSF48179">
    <property type="entry name" value="6-phosphogluconate dehydrogenase C-terminal domain-like"/>
    <property type="match status" value="1"/>
</dbReference>
<feature type="domain" description="Ketopantoate reductase C-terminal" evidence="13">
    <location>
        <begin position="179"/>
        <end position="306"/>
    </location>
</feature>
<feature type="domain" description="Ketopantoate reductase N-terminal" evidence="12">
    <location>
        <begin position="3"/>
        <end position="151"/>
    </location>
</feature>
<dbReference type="GO" id="GO:0008677">
    <property type="term" value="F:2-dehydropantoate 2-reductase activity"/>
    <property type="evidence" value="ECO:0007669"/>
    <property type="project" value="UniProtKB-EC"/>
</dbReference>
<organism evidence="14 15">
    <name type="scientific">Tetragenococcus muriaticus PMC-11-5</name>
    <dbReference type="NCBI Taxonomy" id="1302649"/>
    <lineage>
        <taxon>Bacteria</taxon>
        <taxon>Bacillati</taxon>
        <taxon>Bacillota</taxon>
        <taxon>Bacilli</taxon>
        <taxon>Lactobacillales</taxon>
        <taxon>Enterococcaceae</taxon>
        <taxon>Tetragenococcus</taxon>
    </lineage>
</organism>
<dbReference type="PANTHER" id="PTHR43765:SF2">
    <property type="entry name" value="2-DEHYDROPANTOATE 2-REDUCTASE"/>
    <property type="match status" value="1"/>
</dbReference>
<comment type="pathway">
    <text evidence="2 11">Cofactor biosynthesis; (R)-pantothenate biosynthesis; (R)-pantoate from 3-methyl-2-oxobutanoate: step 2/2.</text>
</comment>
<evidence type="ECO:0000256" key="3">
    <source>
        <dbReference type="ARBA" id="ARBA00007870"/>
    </source>
</evidence>
<dbReference type="Gene3D" id="3.40.50.720">
    <property type="entry name" value="NAD(P)-binding Rossmann-like Domain"/>
    <property type="match status" value="1"/>
</dbReference>
<accession>A0A091C9H6</accession>
<dbReference type="GO" id="GO:0005737">
    <property type="term" value="C:cytoplasm"/>
    <property type="evidence" value="ECO:0007669"/>
    <property type="project" value="TreeGrafter"/>
</dbReference>
<dbReference type="InterPro" id="IPR003710">
    <property type="entry name" value="ApbA"/>
</dbReference>
<keyword evidence="6 11" id="KW-0566">Pantothenate biosynthesis</keyword>
<dbReference type="InterPro" id="IPR008927">
    <property type="entry name" value="6-PGluconate_DH-like_C_sf"/>
</dbReference>
<comment type="function">
    <text evidence="1 11">Catalyzes the NADPH-dependent reduction of ketopantoate into pantoic acid.</text>
</comment>
<evidence type="ECO:0000256" key="11">
    <source>
        <dbReference type="RuleBase" id="RU362068"/>
    </source>
</evidence>
<dbReference type="InterPro" id="IPR050838">
    <property type="entry name" value="Ketopantoate_reductase"/>
</dbReference>
<dbReference type="InterPro" id="IPR013332">
    <property type="entry name" value="KPR_N"/>
</dbReference>
<dbReference type="InterPro" id="IPR013752">
    <property type="entry name" value="KPA_reductase"/>
</dbReference>
<dbReference type="NCBIfam" id="NF005088">
    <property type="entry name" value="PRK06522.1-2"/>
    <property type="match status" value="1"/>
</dbReference>
<dbReference type="AlphaFoldDB" id="A0A091C9H6"/>
<evidence type="ECO:0000259" key="12">
    <source>
        <dbReference type="Pfam" id="PF02558"/>
    </source>
</evidence>
<protein>
    <recommendedName>
        <fullName evidence="5 11">2-dehydropantoate 2-reductase</fullName>
        <ecNumber evidence="4 11">1.1.1.169</ecNumber>
    </recommendedName>
    <alternativeName>
        <fullName evidence="9 11">Ketopantoate reductase</fullName>
    </alternativeName>
</protein>